<feature type="non-terminal residue" evidence="5">
    <location>
        <position position="1"/>
    </location>
</feature>
<dbReference type="InterPro" id="IPR012677">
    <property type="entry name" value="Nucleotide-bd_a/b_plait_sf"/>
</dbReference>
<feature type="compositionally biased region" description="Gly residues" evidence="3">
    <location>
        <begin position="511"/>
        <end position="527"/>
    </location>
</feature>
<dbReference type="AlphaFoldDB" id="A0A0D6EQ70"/>
<organism evidence="5 6">
    <name type="scientific">Sporidiobolus salmonicolor</name>
    <name type="common">Yeast-like fungus</name>
    <name type="synonym">Sporobolomyces salmonicolor</name>
    <dbReference type="NCBI Taxonomy" id="5005"/>
    <lineage>
        <taxon>Eukaryota</taxon>
        <taxon>Fungi</taxon>
        <taxon>Dikarya</taxon>
        <taxon>Basidiomycota</taxon>
        <taxon>Pucciniomycotina</taxon>
        <taxon>Microbotryomycetes</taxon>
        <taxon>Sporidiobolales</taxon>
        <taxon>Sporidiobolaceae</taxon>
        <taxon>Sporobolomyces</taxon>
    </lineage>
</organism>
<sequence>RLLSTCPVTLFRCTFKCPTNPFRRRRYDDDYDERDETQVIKERVNRERPCRTLFVRNLKFGLSSEEVRAPFAAIGDIKTFFDLLEKRAMVFITYYDARAAMMAKDRLHNHPLAGRPMDVHYSLPRDADLAQDCDREKGQGTLSILIRSPSGGPLPPPTDQEIFNRFGPFGDIKAVFPSPQRPEMRYIEFFDSRGAAQAFDQLGGREMAGGVAELKFEWDQQVPTPAPAPPVAGTPAYGAPVPPPAGVAPGMPSYGQQQPAYPGAPVPGPYGAPPPSNVGYGAPPPSNAGYGAPPPSSVGYGAPPPPGNTGYGPPPPANTGYGAPPPPANTGYGGPPPPGNTGYGVPPPPGSTGFGQPASNVGYGPPPPSNIGYGPPPAGATPAGPEHGVEQAKKMQELLASLMSNSNILQGSLPGTAPAQAPPSAISTSTSNPNPNPSQGPGQGQYGYSPVHAPTDGRSPLPPAVQSPTQQGQHLPQAVSRLLAQASHPSHAGAGYPLQPPPSQSQTQGQEQGGPAAGVGAGAGQQSGGSTPNSAPAQVQALLALLAQQKAQQQ</sequence>
<dbReference type="GO" id="GO:0003723">
    <property type="term" value="F:RNA binding"/>
    <property type="evidence" value="ECO:0007669"/>
    <property type="project" value="UniProtKB-UniRule"/>
</dbReference>
<feature type="domain" description="RRM" evidence="4">
    <location>
        <begin position="51"/>
        <end position="124"/>
    </location>
</feature>
<accession>A0A0D6EQ70</accession>
<feature type="compositionally biased region" description="Basic and acidic residues" evidence="3">
    <location>
        <begin position="387"/>
        <end position="396"/>
    </location>
</feature>
<dbReference type="PROSITE" id="PS50102">
    <property type="entry name" value="RRM"/>
    <property type="match status" value="1"/>
</dbReference>
<dbReference type="EMBL" id="CENE01000017">
    <property type="protein sequence ID" value="CEQ41725.1"/>
    <property type="molecule type" value="Genomic_DNA"/>
</dbReference>
<keyword evidence="6" id="KW-1185">Reference proteome</keyword>
<feature type="compositionally biased region" description="Pro residues" evidence="3">
    <location>
        <begin position="262"/>
        <end position="350"/>
    </location>
</feature>
<dbReference type="SUPFAM" id="SSF54928">
    <property type="entry name" value="RNA-binding domain, RBD"/>
    <property type="match status" value="1"/>
</dbReference>
<dbReference type="InterPro" id="IPR035979">
    <property type="entry name" value="RBD_domain_sf"/>
</dbReference>
<protein>
    <submittedName>
        <fullName evidence="5">SPOSA6832_03474-mRNA-1:cds</fullName>
    </submittedName>
</protein>
<dbReference type="InterPro" id="IPR000504">
    <property type="entry name" value="RRM_dom"/>
</dbReference>
<dbReference type="Pfam" id="PF00076">
    <property type="entry name" value="RRM_1"/>
    <property type="match status" value="1"/>
</dbReference>
<dbReference type="SMART" id="SM00360">
    <property type="entry name" value="RRM"/>
    <property type="match status" value="2"/>
</dbReference>
<evidence type="ECO:0000313" key="6">
    <source>
        <dbReference type="Proteomes" id="UP000243876"/>
    </source>
</evidence>
<dbReference type="CDD" id="cd12524">
    <property type="entry name" value="RRM1_MEI2_like"/>
    <property type="match status" value="1"/>
</dbReference>
<dbReference type="CDD" id="cd12276">
    <property type="entry name" value="RRM2_MEI2_EAR1_like"/>
    <property type="match status" value="1"/>
</dbReference>
<evidence type="ECO:0000256" key="3">
    <source>
        <dbReference type="SAM" id="MobiDB-lite"/>
    </source>
</evidence>
<feature type="compositionally biased region" description="Low complexity" evidence="3">
    <location>
        <begin position="416"/>
        <end position="450"/>
    </location>
</feature>
<dbReference type="Gene3D" id="3.30.70.330">
    <property type="match status" value="1"/>
</dbReference>
<feature type="non-terminal residue" evidence="5">
    <location>
        <position position="554"/>
    </location>
</feature>
<keyword evidence="1 2" id="KW-0694">RNA-binding</keyword>
<evidence type="ECO:0000313" key="5">
    <source>
        <dbReference type="EMBL" id="CEQ41725.1"/>
    </source>
</evidence>
<gene>
    <name evidence="5" type="primary">SPOSA6832_03474</name>
</gene>
<feature type="region of interest" description="Disordered" evidence="3">
    <location>
        <begin position="248"/>
        <end position="536"/>
    </location>
</feature>
<feature type="compositionally biased region" description="Pro residues" evidence="3">
    <location>
        <begin position="364"/>
        <end position="379"/>
    </location>
</feature>
<dbReference type="Proteomes" id="UP000243876">
    <property type="component" value="Unassembled WGS sequence"/>
</dbReference>
<evidence type="ECO:0000256" key="1">
    <source>
        <dbReference type="ARBA" id="ARBA00022884"/>
    </source>
</evidence>
<evidence type="ECO:0000259" key="4">
    <source>
        <dbReference type="PROSITE" id="PS50102"/>
    </source>
</evidence>
<dbReference type="PANTHER" id="PTHR23189">
    <property type="entry name" value="RNA RECOGNITION MOTIF-CONTAINING"/>
    <property type="match status" value="1"/>
</dbReference>
<feature type="compositionally biased region" description="Low complexity" evidence="3">
    <location>
        <begin position="248"/>
        <end position="261"/>
    </location>
</feature>
<reference evidence="6" key="1">
    <citation type="submission" date="2015-02" db="EMBL/GenBank/DDBJ databases">
        <authorList>
            <person name="Gon?alves P."/>
        </authorList>
    </citation>
    <scope>NUCLEOTIDE SEQUENCE [LARGE SCALE GENOMIC DNA]</scope>
</reference>
<proteinExistence type="predicted"/>
<dbReference type="OrthoDB" id="439808at2759"/>
<dbReference type="InterPro" id="IPR034453">
    <property type="entry name" value="MEI2-like_RRM1"/>
</dbReference>
<evidence type="ECO:0000256" key="2">
    <source>
        <dbReference type="PROSITE-ProRule" id="PRU00176"/>
    </source>
</evidence>
<name>A0A0D6EQ70_SPOSA</name>